<dbReference type="EMBL" id="MT142491">
    <property type="protein sequence ID" value="QJA82580.1"/>
    <property type="molecule type" value="Genomic_DNA"/>
</dbReference>
<dbReference type="AlphaFoldDB" id="A0A6M3XEC4"/>
<organism evidence="2">
    <name type="scientific">viral metagenome</name>
    <dbReference type="NCBI Taxonomy" id="1070528"/>
    <lineage>
        <taxon>unclassified sequences</taxon>
        <taxon>metagenomes</taxon>
        <taxon>organismal metagenomes</taxon>
    </lineage>
</organism>
<reference evidence="2" key="1">
    <citation type="submission" date="2020-03" db="EMBL/GenBank/DDBJ databases">
        <title>The deep terrestrial virosphere.</title>
        <authorList>
            <person name="Holmfeldt K."/>
            <person name="Nilsson E."/>
            <person name="Simone D."/>
            <person name="Lopez-Fernandez M."/>
            <person name="Wu X."/>
            <person name="de Brujin I."/>
            <person name="Lundin D."/>
            <person name="Andersson A."/>
            <person name="Bertilsson S."/>
            <person name="Dopson M."/>
        </authorList>
    </citation>
    <scope>NUCLEOTIDE SEQUENCE</scope>
    <source>
        <strain evidence="1">MM415A00396</strain>
        <strain evidence="2">TM448B00641</strain>
    </source>
</reference>
<evidence type="ECO:0000313" key="2">
    <source>
        <dbReference type="EMBL" id="QJH96142.1"/>
    </source>
</evidence>
<dbReference type="GO" id="GO:0006270">
    <property type="term" value="P:DNA replication initiation"/>
    <property type="evidence" value="ECO:0007669"/>
    <property type="project" value="InterPro"/>
</dbReference>
<gene>
    <name evidence="1" type="ORF">MM415A00396_0016</name>
    <name evidence="2" type="ORF">TM448B00641_0009</name>
</gene>
<dbReference type="EMBL" id="MT144641">
    <property type="protein sequence ID" value="QJH96142.1"/>
    <property type="molecule type" value="Genomic_DNA"/>
</dbReference>
<dbReference type="InterPro" id="IPR009731">
    <property type="entry name" value="P-like"/>
</dbReference>
<evidence type="ECO:0000313" key="1">
    <source>
        <dbReference type="EMBL" id="QJA82580.1"/>
    </source>
</evidence>
<name>A0A6M3XEC4_9ZZZZ</name>
<dbReference type="Pfam" id="PF06992">
    <property type="entry name" value="Phage_lambda_P"/>
    <property type="match status" value="1"/>
</dbReference>
<protein>
    <submittedName>
        <fullName evidence="2">Putative replication protein</fullName>
    </submittedName>
</protein>
<sequence length="256" mass="28348">MIAAQRVTRQIVSGHSSTLPSLPAPKATDVVAALSAAERGAVEELINKLFREIRNARPAWRQAWGSKEALESAKVTWVLALVEGQVRDWDRQIEHGLRRLRAEPSDFVPSPGKFVEWCRPTPESLGLPPTERAYQEACRNAHPSARGDARWSHPVIYHAAIDVGLDVLMQLSGVDTWKLFDRSYSVMVRRAMDGQALGDGVPLGLGHDSQKSLAKLAEEHSQQFALRVRETQGIPQDGAAARAALLEKMRIKREVV</sequence>
<accession>A0A6M3XEC4</accession>
<proteinExistence type="predicted"/>